<evidence type="ECO:0000313" key="2">
    <source>
        <dbReference type="EMBL" id="CUG91056.1"/>
    </source>
</evidence>
<organism evidence="2 3">
    <name type="scientific">Bodo saltans</name>
    <name type="common">Flagellated protozoan</name>
    <dbReference type="NCBI Taxonomy" id="75058"/>
    <lineage>
        <taxon>Eukaryota</taxon>
        <taxon>Discoba</taxon>
        <taxon>Euglenozoa</taxon>
        <taxon>Kinetoplastea</taxon>
        <taxon>Metakinetoplastina</taxon>
        <taxon>Eubodonida</taxon>
        <taxon>Bodonidae</taxon>
        <taxon>Bodo</taxon>
    </lineage>
</organism>
<dbReference type="OMA" id="DLIFMQN"/>
<dbReference type="VEuPathDB" id="TriTrypDB:BSAL_30000"/>
<sequence length="286" mass="31106">MEQEWSPTLVEDLLFRRFMKGEDITDSIPPPPQCDVNSYTKLFDQASRAMQNYVRNGPPVVPLGTQNVNTPAPLSKITAIVKPVAVATTTQVFAPPPPLTFPASIPKTPTPKNVSAAQLQQQRTPKAGNAASMRDVVPPPAPQLISSTVPPPPSPSVVVVAKRERFESGTPKGKKLRIEWPSDVPTNVVLKGKSRSAMAPLTTARTKAQECFDPDFIFQQPKGELPLHTIFANFPKALKAIAAIRGSSGDWREDTFTQEEEAVYKQEVGILHVGPSQCVFGSTSLF</sequence>
<dbReference type="EMBL" id="CYKH01001888">
    <property type="protein sequence ID" value="CUG91056.1"/>
    <property type="molecule type" value="Genomic_DNA"/>
</dbReference>
<evidence type="ECO:0000313" key="3">
    <source>
        <dbReference type="Proteomes" id="UP000051952"/>
    </source>
</evidence>
<gene>
    <name evidence="2" type="ORF">BSAL_30000</name>
</gene>
<dbReference type="OrthoDB" id="269618at2759"/>
<dbReference type="AlphaFoldDB" id="A0A0S4JHT6"/>
<feature type="compositionally biased region" description="Polar residues" evidence="1">
    <location>
        <begin position="110"/>
        <end position="124"/>
    </location>
</feature>
<proteinExistence type="predicted"/>
<dbReference type="GO" id="GO:0016301">
    <property type="term" value="F:kinase activity"/>
    <property type="evidence" value="ECO:0007669"/>
    <property type="project" value="UniProtKB-KW"/>
</dbReference>
<name>A0A0S4JHT6_BODSA</name>
<evidence type="ECO:0000256" key="1">
    <source>
        <dbReference type="SAM" id="MobiDB-lite"/>
    </source>
</evidence>
<accession>A0A0S4JHT6</accession>
<protein>
    <submittedName>
        <fullName evidence="2">Protein kinase, putative</fullName>
    </submittedName>
</protein>
<feature type="region of interest" description="Disordered" evidence="1">
    <location>
        <begin position="101"/>
        <end position="132"/>
    </location>
</feature>
<dbReference type="Proteomes" id="UP000051952">
    <property type="component" value="Unassembled WGS sequence"/>
</dbReference>
<keyword evidence="3" id="KW-1185">Reference proteome</keyword>
<reference evidence="3" key="1">
    <citation type="submission" date="2015-09" db="EMBL/GenBank/DDBJ databases">
        <authorList>
            <consortium name="Pathogen Informatics"/>
        </authorList>
    </citation>
    <scope>NUCLEOTIDE SEQUENCE [LARGE SCALE GENOMIC DNA]</scope>
    <source>
        <strain evidence="3">Lake Konstanz</strain>
    </source>
</reference>
<keyword evidence="2" id="KW-0418">Kinase</keyword>
<keyword evidence="2" id="KW-0808">Transferase</keyword>